<gene>
    <name evidence="1" type="ORF">UFOVP514_33</name>
</gene>
<proteinExistence type="predicted"/>
<organism evidence="1">
    <name type="scientific">uncultured Caudovirales phage</name>
    <dbReference type="NCBI Taxonomy" id="2100421"/>
    <lineage>
        <taxon>Viruses</taxon>
        <taxon>Duplodnaviria</taxon>
        <taxon>Heunggongvirae</taxon>
        <taxon>Uroviricota</taxon>
        <taxon>Caudoviricetes</taxon>
        <taxon>Peduoviridae</taxon>
        <taxon>Maltschvirus</taxon>
        <taxon>Maltschvirus maltsch</taxon>
    </lineage>
</organism>
<protein>
    <submittedName>
        <fullName evidence="1">Uncharacterized protein</fullName>
    </submittedName>
</protein>
<accession>A0A6J5MLN7</accession>
<dbReference type="EMBL" id="LR796477">
    <property type="protein sequence ID" value="CAB4147518.1"/>
    <property type="molecule type" value="Genomic_DNA"/>
</dbReference>
<reference evidence="1" key="1">
    <citation type="submission" date="2020-04" db="EMBL/GenBank/DDBJ databases">
        <authorList>
            <person name="Chiriac C."/>
            <person name="Salcher M."/>
            <person name="Ghai R."/>
            <person name="Kavagutti S V."/>
        </authorList>
    </citation>
    <scope>NUCLEOTIDE SEQUENCE</scope>
</reference>
<sequence>MATSRQIIKYKTLLHKLFSEWVSKGYTDGIEELDTILKSNAELDPEISTKFCTHEEMEALICETEVLCIEFGVELNNECDFIRNL</sequence>
<name>A0A6J5MLN7_9CAUD</name>
<evidence type="ECO:0000313" key="1">
    <source>
        <dbReference type="EMBL" id="CAB4147518.1"/>
    </source>
</evidence>